<dbReference type="AlphaFoldDB" id="A0A6L2Q447"/>
<evidence type="ECO:0000313" key="4">
    <source>
        <dbReference type="EMBL" id="GFG39124.1"/>
    </source>
</evidence>
<dbReference type="Proteomes" id="UP000502823">
    <property type="component" value="Unassembled WGS sequence"/>
</dbReference>
<keyword evidence="3" id="KW-0732">Signal</keyword>
<dbReference type="Gene3D" id="1.10.630.10">
    <property type="entry name" value="Cytochrome P450"/>
    <property type="match status" value="1"/>
</dbReference>
<dbReference type="GO" id="GO:0016705">
    <property type="term" value="F:oxidoreductase activity, acting on paired donors, with incorporation or reduction of molecular oxygen"/>
    <property type="evidence" value="ECO:0007669"/>
    <property type="project" value="InterPro"/>
</dbReference>
<evidence type="ECO:0000313" key="5">
    <source>
        <dbReference type="Proteomes" id="UP000502823"/>
    </source>
</evidence>
<sequence length="149" mass="16422">MVVAATLALIGVVVVLVWLLVNATRGRHSGKQEGNKPPGPKPWPLIGSLHILGQYKSPFQGLAELAKAYGDIYSLTLGNTPCVVVNSFQLIKEVLISKGSQFGDRPNFIRFHKLFGGDRNNCKSRALNLRSLSTAPFTLYSFKTRHLFK</sequence>
<name>A0A6L2Q447_COPFO</name>
<organism evidence="4 5">
    <name type="scientific">Coptotermes formosanus</name>
    <name type="common">Formosan subterranean termite</name>
    <dbReference type="NCBI Taxonomy" id="36987"/>
    <lineage>
        <taxon>Eukaryota</taxon>
        <taxon>Metazoa</taxon>
        <taxon>Ecdysozoa</taxon>
        <taxon>Arthropoda</taxon>
        <taxon>Hexapoda</taxon>
        <taxon>Insecta</taxon>
        <taxon>Pterygota</taxon>
        <taxon>Neoptera</taxon>
        <taxon>Polyneoptera</taxon>
        <taxon>Dictyoptera</taxon>
        <taxon>Blattodea</taxon>
        <taxon>Blattoidea</taxon>
        <taxon>Termitoidae</taxon>
        <taxon>Rhinotermitidae</taxon>
        <taxon>Coptotermes</taxon>
    </lineage>
</organism>
<feature type="signal peptide" evidence="3">
    <location>
        <begin position="1"/>
        <end position="23"/>
    </location>
</feature>
<dbReference type="PRINTS" id="PR00463">
    <property type="entry name" value="EP450I"/>
</dbReference>
<dbReference type="InterPro" id="IPR036396">
    <property type="entry name" value="Cyt_P450_sf"/>
</dbReference>
<evidence type="ECO:0000256" key="2">
    <source>
        <dbReference type="ARBA" id="ARBA00023033"/>
    </source>
</evidence>
<dbReference type="PANTHER" id="PTHR24299">
    <property type="entry name" value="CYTOCHROME P450 FAMILY 1"/>
    <property type="match status" value="1"/>
</dbReference>
<evidence type="ECO:0000256" key="3">
    <source>
        <dbReference type="SAM" id="SignalP"/>
    </source>
</evidence>
<dbReference type="InParanoid" id="A0A6L2Q447"/>
<dbReference type="Pfam" id="PF00067">
    <property type="entry name" value="p450"/>
    <property type="match status" value="1"/>
</dbReference>
<dbReference type="GO" id="GO:0005506">
    <property type="term" value="F:iron ion binding"/>
    <property type="evidence" value="ECO:0007669"/>
    <property type="project" value="InterPro"/>
</dbReference>
<reference evidence="5" key="1">
    <citation type="submission" date="2020-01" db="EMBL/GenBank/DDBJ databases">
        <title>Draft genome sequence of the Termite Coptotermes fromosanus.</title>
        <authorList>
            <person name="Itakura S."/>
            <person name="Yosikawa Y."/>
            <person name="Umezawa K."/>
        </authorList>
    </citation>
    <scope>NUCLEOTIDE SEQUENCE [LARGE SCALE GENOMIC DNA]</scope>
</reference>
<dbReference type="EMBL" id="BLKM01000869">
    <property type="protein sequence ID" value="GFG39124.1"/>
    <property type="molecule type" value="Genomic_DNA"/>
</dbReference>
<dbReference type="OrthoDB" id="1470350at2759"/>
<gene>
    <name evidence="4" type="ORF">Cfor_10603</name>
</gene>
<comment type="caution">
    <text evidence="4">The sequence shown here is derived from an EMBL/GenBank/DDBJ whole genome shotgun (WGS) entry which is preliminary data.</text>
</comment>
<dbReference type="GO" id="GO:0020037">
    <property type="term" value="F:heme binding"/>
    <property type="evidence" value="ECO:0007669"/>
    <property type="project" value="InterPro"/>
</dbReference>
<dbReference type="GO" id="GO:0004497">
    <property type="term" value="F:monooxygenase activity"/>
    <property type="evidence" value="ECO:0007669"/>
    <property type="project" value="UniProtKB-KW"/>
</dbReference>
<accession>A0A6L2Q447</accession>
<keyword evidence="5" id="KW-1185">Reference proteome</keyword>
<dbReference type="InterPro" id="IPR002401">
    <property type="entry name" value="Cyt_P450_E_grp-I"/>
</dbReference>
<feature type="chain" id="PRO_5026899586" description="Cytochrome P450" evidence="3">
    <location>
        <begin position="24"/>
        <end position="149"/>
    </location>
</feature>
<keyword evidence="2" id="KW-0560">Oxidoreductase</keyword>
<dbReference type="InterPro" id="IPR001128">
    <property type="entry name" value="Cyt_P450"/>
</dbReference>
<keyword evidence="2" id="KW-0503">Monooxygenase</keyword>
<evidence type="ECO:0000256" key="1">
    <source>
        <dbReference type="ARBA" id="ARBA00010617"/>
    </source>
</evidence>
<comment type="similarity">
    <text evidence="1">Belongs to the cytochrome P450 family.</text>
</comment>
<protein>
    <recommendedName>
        <fullName evidence="6">Cytochrome P450</fullName>
    </recommendedName>
</protein>
<dbReference type="SUPFAM" id="SSF48264">
    <property type="entry name" value="Cytochrome P450"/>
    <property type="match status" value="1"/>
</dbReference>
<evidence type="ECO:0008006" key="6">
    <source>
        <dbReference type="Google" id="ProtNLM"/>
    </source>
</evidence>
<proteinExistence type="inferred from homology"/>
<dbReference type="PANTHER" id="PTHR24299:SF21">
    <property type="entry name" value="OS09G0441600 PROTEIN"/>
    <property type="match status" value="1"/>
</dbReference>